<sequence>MSEKDKTPAYYFDPRQAQAEADCLDQRQSPPTQPEQTPEQRISDSLGLALSGGGIRSATFNLGLLQALAAQGKLKDFAYLSTVSGGGYIGSFLGRLFHRAQEENPAGTPTPDLVADVERKLASDEAPIIRWLRDNGRYLAPHGAHDRLFAAAIYLRNMLSVHAFLGVILFSAFILLAWLRAWLSPDSPPDMGTWNYSPGPVWGGVMVLMAGFLASAWAYWMIRRDRRVAWLQVVIAVGLGVGALWLLSNDVGGPSSIRSLATWWQGWGPRDSALLLVATIALPAPLIALAVRWSSTTQARIRNRLSKLLSCLLTATLALTGLALLDDLALACVQLFEKDTANLSLFGAGATGALLAGLRALAERLSVGVGKLGSSGSGLALKGLVGVAGVLLLLLVAFGWGVAAYAVAGSQVVEQLPLGTLTLAATVILLLMLYLYRSNLDFLNLSSLHQFYAARLTRAYLGAGNSRRSIAWTEKPVHSRNQPPVSDVVEGDDLSLWISGTRPTDTYAPHLRGGPLHLINVNVNQTRYSSTGNFQPDRKGWNLAVGPAGLNLGRTYWQDAPWQDAEALSLGCWVSISGAAFSTGAGPRTSLGFSALLGLLGVRLGYWWHAGQENRPKCTLTTAQALLAELTGNFNPDGTNYWYLSDGGHFENTAAYELIRRRLKRIVVADCGADLEYGFEDIANLVLKARIDFDAEIEFFSDADLDTLWNGTPWRRCFFAPQLGLPKTGDAPLALARVHYPDDPEYGWLLVVKPRLPTELPTDLARYAAIAPDFPQQSTADQFYDEAQWESTRKLGRLLGDHLVDSLSALDVAWATYIAGQPAVEGADWTRPVASPAPGTEEAPKQAGVAKLLALYTPLVIALWTGFEFYSNYQKSQAAAAEDKVKFVLARLDRLEEQATRKPYCAAVPVSCPTAAAQLSIAENEVTALDRIKDDKARALLDISTKLRTQLGLDRPEPSSIVSIASQMASASPTASTSTRQEPSPPQEEQRLQEAIEQALVYVQIYGEETRDVAQDVITRLQAAGLKSTQTPGIENVTRSAQARGRKPPDRFARVTVIYYHPEDRKLAEWIVRSGLEGKGYPLDLSRAYKNVRSHLVEIWLP</sequence>
<keyword evidence="2" id="KW-0472">Membrane</keyword>
<gene>
    <name evidence="3" type="ORF">DWG20_12435</name>
</gene>
<feature type="compositionally biased region" description="Low complexity" evidence="1">
    <location>
        <begin position="26"/>
        <end position="43"/>
    </location>
</feature>
<dbReference type="KEGG" id="ccah:DWG20_12435"/>
<dbReference type="RefSeq" id="WP_115434115.1">
    <property type="nucleotide sequence ID" value="NZ_CP031337.1"/>
</dbReference>
<name>A0A345Y8D3_9NEIS</name>
<organism evidence="3 4">
    <name type="scientific">Crenobacter cavernae</name>
    <dbReference type="NCBI Taxonomy" id="2290923"/>
    <lineage>
        <taxon>Bacteria</taxon>
        <taxon>Pseudomonadati</taxon>
        <taxon>Pseudomonadota</taxon>
        <taxon>Betaproteobacteria</taxon>
        <taxon>Neisseriales</taxon>
        <taxon>Neisseriaceae</taxon>
        <taxon>Crenobacter</taxon>
    </lineage>
</organism>
<dbReference type="SUPFAM" id="SSF52151">
    <property type="entry name" value="FabD/lysophospholipase-like"/>
    <property type="match status" value="2"/>
</dbReference>
<dbReference type="PANTHER" id="PTHR10728:SF40">
    <property type="entry name" value="PATATIN FAMILY PROTEIN"/>
    <property type="match status" value="1"/>
</dbReference>
<keyword evidence="2" id="KW-0812">Transmembrane</keyword>
<feature type="compositionally biased region" description="Low complexity" evidence="1">
    <location>
        <begin position="966"/>
        <end position="979"/>
    </location>
</feature>
<accession>A0A345Y8D3</accession>
<feature type="transmembrane region" description="Helical" evidence="2">
    <location>
        <begin position="201"/>
        <end position="222"/>
    </location>
</feature>
<feature type="transmembrane region" description="Helical" evidence="2">
    <location>
        <begin position="305"/>
        <end position="325"/>
    </location>
</feature>
<feature type="transmembrane region" description="Helical" evidence="2">
    <location>
        <begin position="273"/>
        <end position="293"/>
    </location>
</feature>
<dbReference type="GO" id="GO:0004623">
    <property type="term" value="F:phospholipase A2 activity"/>
    <property type="evidence" value="ECO:0007669"/>
    <property type="project" value="TreeGrafter"/>
</dbReference>
<dbReference type="OrthoDB" id="100544at2"/>
<evidence type="ECO:0000256" key="1">
    <source>
        <dbReference type="SAM" id="MobiDB-lite"/>
    </source>
</evidence>
<dbReference type="Gene3D" id="3.40.1090.10">
    <property type="entry name" value="Cytosolic phospholipase A2 catalytic domain"/>
    <property type="match status" value="1"/>
</dbReference>
<evidence type="ECO:0000313" key="3">
    <source>
        <dbReference type="EMBL" id="AXK40185.1"/>
    </source>
</evidence>
<dbReference type="GO" id="GO:0046475">
    <property type="term" value="P:glycerophospholipid catabolic process"/>
    <property type="evidence" value="ECO:0007669"/>
    <property type="project" value="TreeGrafter"/>
</dbReference>
<dbReference type="EMBL" id="CP031337">
    <property type="protein sequence ID" value="AXK40185.1"/>
    <property type="molecule type" value="Genomic_DNA"/>
</dbReference>
<reference evidence="3 4" key="1">
    <citation type="submission" date="2018-07" db="EMBL/GenBank/DDBJ databases">
        <title>Crenobacter cavernae sp. nov., isolated from a karst cave.</title>
        <authorList>
            <person name="Zhu H."/>
        </authorList>
    </citation>
    <scope>NUCLEOTIDE SEQUENCE [LARGE SCALE GENOMIC DNA]</scope>
    <source>
        <strain evidence="3 4">K1W11S-77</strain>
    </source>
</reference>
<feature type="transmembrane region" description="Helical" evidence="2">
    <location>
        <begin position="418"/>
        <end position="436"/>
    </location>
</feature>
<dbReference type="PANTHER" id="PTHR10728">
    <property type="entry name" value="CYTOSOLIC PHOSPHOLIPASE A2"/>
    <property type="match status" value="1"/>
</dbReference>
<feature type="transmembrane region" description="Helical" evidence="2">
    <location>
        <begin position="163"/>
        <end position="181"/>
    </location>
</feature>
<dbReference type="AlphaFoldDB" id="A0A345Y8D3"/>
<evidence type="ECO:0000256" key="2">
    <source>
        <dbReference type="SAM" id="Phobius"/>
    </source>
</evidence>
<feature type="transmembrane region" description="Helical" evidence="2">
    <location>
        <begin position="383"/>
        <end position="406"/>
    </location>
</feature>
<dbReference type="GO" id="GO:0005829">
    <property type="term" value="C:cytosol"/>
    <property type="evidence" value="ECO:0007669"/>
    <property type="project" value="TreeGrafter"/>
</dbReference>
<evidence type="ECO:0000313" key="4">
    <source>
        <dbReference type="Proteomes" id="UP000254537"/>
    </source>
</evidence>
<protein>
    <submittedName>
        <fullName evidence="3">Uncharacterized protein</fullName>
    </submittedName>
</protein>
<feature type="region of interest" description="Disordered" evidence="1">
    <location>
        <begin position="966"/>
        <end position="991"/>
    </location>
</feature>
<feature type="region of interest" description="Disordered" evidence="1">
    <location>
        <begin position="22"/>
        <end position="43"/>
    </location>
</feature>
<dbReference type="Proteomes" id="UP000254537">
    <property type="component" value="Chromosome"/>
</dbReference>
<feature type="transmembrane region" description="Helical" evidence="2">
    <location>
        <begin position="229"/>
        <end position="247"/>
    </location>
</feature>
<dbReference type="InterPro" id="IPR016035">
    <property type="entry name" value="Acyl_Trfase/lysoPLipase"/>
</dbReference>
<proteinExistence type="predicted"/>
<keyword evidence="2" id="KW-1133">Transmembrane helix</keyword>